<evidence type="ECO:0000313" key="4">
    <source>
        <dbReference type="Proteomes" id="UP001148786"/>
    </source>
</evidence>
<accession>A0A9W8MZH7</accession>
<protein>
    <submittedName>
        <fullName evidence="3">Uncharacterized protein</fullName>
    </submittedName>
</protein>
<dbReference type="EMBL" id="JANKHO010000093">
    <property type="protein sequence ID" value="KAJ3515506.1"/>
    <property type="molecule type" value="Genomic_DNA"/>
</dbReference>
<dbReference type="Proteomes" id="UP001148786">
    <property type="component" value="Unassembled WGS sequence"/>
</dbReference>
<feature type="compositionally biased region" description="Low complexity" evidence="2">
    <location>
        <begin position="214"/>
        <end position="225"/>
    </location>
</feature>
<organism evidence="3 4">
    <name type="scientific">Agrocybe chaxingu</name>
    <dbReference type="NCBI Taxonomy" id="84603"/>
    <lineage>
        <taxon>Eukaryota</taxon>
        <taxon>Fungi</taxon>
        <taxon>Dikarya</taxon>
        <taxon>Basidiomycota</taxon>
        <taxon>Agaricomycotina</taxon>
        <taxon>Agaricomycetes</taxon>
        <taxon>Agaricomycetidae</taxon>
        <taxon>Agaricales</taxon>
        <taxon>Agaricineae</taxon>
        <taxon>Strophariaceae</taxon>
        <taxon>Agrocybe</taxon>
    </lineage>
</organism>
<feature type="region of interest" description="Disordered" evidence="2">
    <location>
        <begin position="142"/>
        <end position="231"/>
    </location>
</feature>
<feature type="compositionally biased region" description="Pro residues" evidence="2">
    <location>
        <begin position="204"/>
        <end position="213"/>
    </location>
</feature>
<evidence type="ECO:0000256" key="1">
    <source>
        <dbReference type="SAM" id="Coils"/>
    </source>
</evidence>
<gene>
    <name evidence="3" type="ORF">NLJ89_g1714</name>
</gene>
<keyword evidence="4" id="KW-1185">Reference proteome</keyword>
<feature type="region of interest" description="Disordered" evidence="2">
    <location>
        <begin position="311"/>
        <end position="330"/>
    </location>
</feature>
<evidence type="ECO:0000313" key="3">
    <source>
        <dbReference type="EMBL" id="KAJ3515506.1"/>
    </source>
</evidence>
<sequence length="795" mass="87964">MFLFSGKAALKMQTSILNLDSKILQATSDEQVAVSPSSAQGPRPSAVQGISQEDWTQVRNDEESTAVPPTMESPAPKRPPSSSKGLPPIPDDSELGFISIDKPNSSTLPAPIAYPPFPRAFLHNLAALEILEVPPLLEPSPDTITAASNKPLPSFSPLTALSPPTPSTSADPNDEEQRRRRRRRPQNTTFAMLQSIAESADALSPPPYTPSLPSPRLRSQLSESPASYRNSAYSVDEDVAKKIAERAKLRRMQSLQDIDVKHGKSKSEIARPPVPVLALPKPAPPSSGNHQRAQSEPIPPIVAVPTIPTTTAPPLPARSSKTENVEVPANDSSSLVSLRRRLNEALHELRDSREANERLAIDLDKERDLRFKQKADDTTQLARYAQMEETMQALQKRLDRALRELRDSREANEREKNQHRQENDRLRIMNDQVDQLALDKHRLADRLSQVEGELKDSKIQVLTLKKEKQTWQEQLDTMHNKMVGAERRMRHLDNLTHAKLDARQDGAFGTTGRSKLLANSREMSGEVLSAVIKFNEEVSQTASLLAERLERLPNNRSFFIGSSPARTKQVLGEKVLALLEAQARDRMPKMHLPLMQTVLEVFLVHWSVAIIDASYPKQQTFADVLVELSSGRTMSASSTGTQIICGRRVQILQPEVKTPSFENWATDVIRDLIPVLQTGGVQMSSPSVSLFTSKVKTLIQLAYELRLAMAEKDICGVEIMSFSPETVFLSKYMDNAHEIVGRKKAPVKRTSTEAEYIAGTSGLGLQRVGSSGGSASRVIILRSRVALMSAFKENA</sequence>
<name>A0A9W8MZH7_9AGAR</name>
<evidence type="ECO:0000256" key="2">
    <source>
        <dbReference type="SAM" id="MobiDB-lite"/>
    </source>
</evidence>
<keyword evidence="1" id="KW-0175">Coiled coil</keyword>
<feature type="compositionally biased region" description="Polar residues" evidence="2">
    <location>
        <begin position="48"/>
        <end position="58"/>
    </location>
</feature>
<reference evidence="3" key="1">
    <citation type="submission" date="2022-07" db="EMBL/GenBank/DDBJ databases">
        <title>Genome Sequence of Agrocybe chaxingu.</title>
        <authorList>
            <person name="Buettner E."/>
        </authorList>
    </citation>
    <scope>NUCLEOTIDE SEQUENCE</scope>
    <source>
        <strain evidence="3">MP-N11</strain>
    </source>
</reference>
<proteinExistence type="predicted"/>
<feature type="compositionally biased region" description="Low complexity" evidence="2">
    <location>
        <begin position="151"/>
        <end position="170"/>
    </location>
</feature>
<feature type="compositionally biased region" description="Polar residues" evidence="2">
    <location>
        <begin position="28"/>
        <end position="40"/>
    </location>
</feature>
<feature type="coiled-coil region" evidence="1">
    <location>
        <begin position="335"/>
        <end position="488"/>
    </location>
</feature>
<feature type="region of interest" description="Disordered" evidence="2">
    <location>
        <begin position="28"/>
        <end position="102"/>
    </location>
</feature>
<dbReference type="OrthoDB" id="3065671at2759"/>
<dbReference type="AlphaFoldDB" id="A0A9W8MZH7"/>
<comment type="caution">
    <text evidence="3">The sequence shown here is derived from an EMBL/GenBank/DDBJ whole genome shotgun (WGS) entry which is preliminary data.</text>
</comment>